<evidence type="ECO:0000256" key="7">
    <source>
        <dbReference type="ARBA" id="ARBA00022842"/>
    </source>
</evidence>
<evidence type="ECO:0000256" key="9">
    <source>
        <dbReference type="HAMAP-Rule" id="MF_01471"/>
    </source>
</evidence>
<dbReference type="CDD" id="cd09725">
    <property type="entry name" value="Cas2_I_II_III"/>
    <property type="match status" value="1"/>
</dbReference>
<dbReference type="AlphaFoldDB" id="A0A839E0Q9"/>
<evidence type="ECO:0000313" key="11">
    <source>
        <dbReference type="Proteomes" id="UP000569329"/>
    </source>
</evidence>
<dbReference type="InterPro" id="IPR021127">
    <property type="entry name" value="CRISPR_associated_Cas2"/>
</dbReference>
<keyword evidence="6 9" id="KW-0378">Hydrolase</keyword>
<evidence type="ECO:0000256" key="3">
    <source>
        <dbReference type="ARBA" id="ARBA00022722"/>
    </source>
</evidence>
<keyword evidence="3 9" id="KW-0540">Nuclease</keyword>
<evidence type="ECO:0000256" key="4">
    <source>
        <dbReference type="ARBA" id="ARBA00022723"/>
    </source>
</evidence>
<evidence type="ECO:0000313" key="10">
    <source>
        <dbReference type="EMBL" id="MBA8825327.1"/>
    </source>
</evidence>
<comment type="function">
    <text evidence="9">CRISPR (clustered regularly interspaced short palindromic repeat), is an adaptive immune system that provides protection against mobile genetic elements (viruses, transposable elements and conjugative plasmids). CRISPR clusters contain sequences complementary to antecedent mobile elements and target invading nucleic acids. CRISPR clusters are transcribed and processed into CRISPR RNA (crRNA). Functions as a ssRNA-specific endoribonuclease. Involved in the integration of spacer DNA into the CRISPR cassette.</text>
</comment>
<dbReference type="PANTHER" id="PTHR34405:SF1">
    <property type="entry name" value="CRISPR-ASSOCIATED ENDORIBONUCLEASE CAS2"/>
    <property type="match status" value="1"/>
</dbReference>
<evidence type="ECO:0000256" key="6">
    <source>
        <dbReference type="ARBA" id="ARBA00022801"/>
    </source>
</evidence>
<organism evidence="10 11">
    <name type="scientific">Halosaccharopolyspora lacisalsi</name>
    <dbReference type="NCBI Taxonomy" id="1000566"/>
    <lineage>
        <taxon>Bacteria</taxon>
        <taxon>Bacillati</taxon>
        <taxon>Actinomycetota</taxon>
        <taxon>Actinomycetes</taxon>
        <taxon>Pseudonocardiales</taxon>
        <taxon>Pseudonocardiaceae</taxon>
        <taxon>Halosaccharopolyspora</taxon>
    </lineage>
</organism>
<dbReference type="RefSeq" id="WP_328796090.1">
    <property type="nucleotide sequence ID" value="NZ_JACGWZ010000003.1"/>
</dbReference>
<dbReference type="EMBL" id="JACGWZ010000003">
    <property type="protein sequence ID" value="MBA8825327.1"/>
    <property type="molecule type" value="Genomic_DNA"/>
</dbReference>
<gene>
    <name evidence="9" type="primary">cas2</name>
    <name evidence="10" type="ORF">FHX42_002678</name>
</gene>
<comment type="similarity">
    <text evidence="2 9">Belongs to the CRISPR-associated endoribonuclease Cas2 protein family.</text>
</comment>
<keyword evidence="8 9" id="KW-0051">Antiviral defense</keyword>
<feature type="binding site" evidence="9">
    <location>
        <position position="10"/>
    </location>
    <ligand>
        <name>Mg(2+)</name>
        <dbReference type="ChEBI" id="CHEBI:18420"/>
        <note>catalytic</note>
    </ligand>
</feature>
<evidence type="ECO:0000256" key="2">
    <source>
        <dbReference type="ARBA" id="ARBA00009959"/>
    </source>
</evidence>
<protein>
    <recommendedName>
        <fullName evidence="9">CRISPR-associated endoribonuclease Cas2</fullName>
        <ecNumber evidence="9">3.1.-.-</ecNumber>
    </recommendedName>
</protein>
<dbReference type="InterPro" id="IPR019199">
    <property type="entry name" value="Virulence_VapD/CRISPR_Cas2"/>
</dbReference>
<evidence type="ECO:0000256" key="8">
    <source>
        <dbReference type="ARBA" id="ARBA00023118"/>
    </source>
</evidence>
<dbReference type="GO" id="GO:0046872">
    <property type="term" value="F:metal ion binding"/>
    <property type="evidence" value="ECO:0007669"/>
    <property type="project" value="UniProtKB-UniRule"/>
</dbReference>
<dbReference type="PANTHER" id="PTHR34405">
    <property type="entry name" value="CRISPR-ASSOCIATED ENDORIBONUCLEASE CAS2"/>
    <property type="match status" value="1"/>
</dbReference>
<accession>A0A839E0Q9</accession>
<proteinExistence type="inferred from homology"/>
<keyword evidence="4 9" id="KW-0479">Metal-binding</keyword>
<dbReference type="Pfam" id="PF09827">
    <property type="entry name" value="CRISPR_Cas2"/>
    <property type="match status" value="1"/>
</dbReference>
<name>A0A839E0Q9_9PSEU</name>
<evidence type="ECO:0000256" key="5">
    <source>
        <dbReference type="ARBA" id="ARBA00022759"/>
    </source>
</evidence>
<keyword evidence="11" id="KW-1185">Reference proteome</keyword>
<evidence type="ECO:0000256" key="1">
    <source>
        <dbReference type="ARBA" id="ARBA00001946"/>
    </source>
</evidence>
<keyword evidence="7 9" id="KW-0460">Magnesium</keyword>
<keyword evidence="5 9" id="KW-0255">Endonuclease</keyword>
<dbReference type="Proteomes" id="UP000569329">
    <property type="component" value="Unassembled WGS sequence"/>
</dbReference>
<dbReference type="Gene3D" id="3.30.70.240">
    <property type="match status" value="1"/>
</dbReference>
<dbReference type="GO" id="GO:0043571">
    <property type="term" value="P:maintenance of CRISPR repeat elements"/>
    <property type="evidence" value="ECO:0007669"/>
    <property type="project" value="UniProtKB-UniRule"/>
</dbReference>
<comment type="cofactor">
    <cofactor evidence="1 9">
        <name>Mg(2+)</name>
        <dbReference type="ChEBI" id="CHEBI:18420"/>
    </cofactor>
</comment>
<dbReference type="GO" id="GO:0016787">
    <property type="term" value="F:hydrolase activity"/>
    <property type="evidence" value="ECO:0007669"/>
    <property type="project" value="UniProtKB-KW"/>
</dbReference>
<dbReference type="EC" id="3.1.-.-" evidence="9"/>
<dbReference type="GO" id="GO:0004521">
    <property type="term" value="F:RNA endonuclease activity"/>
    <property type="evidence" value="ECO:0007669"/>
    <property type="project" value="InterPro"/>
</dbReference>
<dbReference type="GO" id="GO:0051607">
    <property type="term" value="P:defense response to virus"/>
    <property type="evidence" value="ECO:0007669"/>
    <property type="project" value="UniProtKB-UniRule"/>
</dbReference>
<dbReference type="HAMAP" id="MF_01471">
    <property type="entry name" value="Cas2"/>
    <property type="match status" value="1"/>
</dbReference>
<reference evidence="10 11" key="1">
    <citation type="submission" date="2020-07" db="EMBL/GenBank/DDBJ databases">
        <title>Sequencing the genomes of 1000 actinobacteria strains.</title>
        <authorList>
            <person name="Klenk H.-P."/>
        </authorList>
    </citation>
    <scope>NUCLEOTIDE SEQUENCE [LARGE SCALE GENOMIC DNA]</scope>
    <source>
        <strain evidence="10 11">DSM 45975</strain>
    </source>
</reference>
<dbReference type="SUPFAM" id="SSF143430">
    <property type="entry name" value="TTP0101/SSO1404-like"/>
    <property type="match status" value="1"/>
</dbReference>
<comment type="subunit">
    <text evidence="9">Homodimer, forms a heterotetramer with a Cas1 homodimer.</text>
</comment>
<comment type="caution">
    <text evidence="10">The sequence shown here is derived from an EMBL/GenBank/DDBJ whole genome shotgun (WGS) entry which is preliminary data.</text>
</comment>
<sequence length="89" mass="10070">MSVYTILVYDTLSERNAGVLRTCRKYLHHMQRSVFEGDLSSAQLVRLRADIGAHIDASYDHVLVYTFPPGAAPERQSWGVADDRPHDIL</sequence>